<dbReference type="InterPro" id="IPR003838">
    <property type="entry name" value="ABC3_permease_C"/>
</dbReference>
<dbReference type="RefSeq" id="WP_276265792.1">
    <property type="nucleotide sequence ID" value="NZ_JARJLM010000309.1"/>
</dbReference>
<evidence type="ECO:0000256" key="5">
    <source>
        <dbReference type="ARBA" id="ARBA00022989"/>
    </source>
</evidence>
<evidence type="ECO:0000256" key="1">
    <source>
        <dbReference type="ARBA" id="ARBA00004651"/>
    </source>
</evidence>
<evidence type="ECO:0000259" key="8">
    <source>
        <dbReference type="Pfam" id="PF02687"/>
    </source>
</evidence>
<keyword evidence="3" id="KW-1003">Cell membrane</keyword>
<dbReference type="InterPro" id="IPR051447">
    <property type="entry name" value="Lipoprotein-release_system"/>
</dbReference>
<dbReference type="EMBL" id="JARJLM010000309">
    <property type="protein sequence ID" value="MDF3834837.1"/>
    <property type="molecule type" value="Genomic_DNA"/>
</dbReference>
<evidence type="ECO:0000259" key="9">
    <source>
        <dbReference type="Pfam" id="PF12704"/>
    </source>
</evidence>
<keyword evidence="6 7" id="KW-0472">Membrane</keyword>
<evidence type="ECO:0000313" key="11">
    <source>
        <dbReference type="Proteomes" id="UP001216674"/>
    </source>
</evidence>
<keyword evidence="5 7" id="KW-1133">Transmembrane helix</keyword>
<dbReference type="InterPro" id="IPR025857">
    <property type="entry name" value="MacB_PCD"/>
</dbReference>
<evidence type="ECO:0000313" key="10">
    <source>
        <dbReference type="EMBL" id="MDF3834837.1"/>
    </source>
</evidence>
<evidence type="ECO:0000256" key="4">
    <source>
        <dbReference type="ARBA" id="ARBA00022692"/>
    </source>
</evidence>
<feature type="domain" description="MacB-like periplasmic core" evidence="9">
    <location>
        <begin position="19"/>
        <end position="250"/>
    </location>
</feature>
<protein>
    <submittedName>
        <fullName evidence="10">ABC transporter permease</fullName>
    </submittedName>
</protein>
<proteinExistence type="inferred from homology"/>
<accession>A0ABT6ARF4</accession>
<feature type="transmembrane region" description="Helical" evidence="7">
    <location>
        <begin position="280"/>
        <end position="304"/>
    </location>
</feature>
<comment type="caution">
    <text evidence="10">The sequence shown here is derived from an EMBL/GenBank/DDBJ whole genome shotgun (WGS) entry which is preliminary data.</text>
</comment>
<comment type="subcellular location">
    <subcellularLocation>
        <location evidence="1">Cell membrane</location>
        <topology evidence="1">Multi-pass membrane protein</topology>
    </subcellularLocation>
</comment>
<feature type="domain" description="ABC3 transporter permease C-terminal" evidence="8">
    <location>
        <begin position="282"/>
        <end position="415"/>
    </location>
</feature>
<keyword evidence="4 7" id="KW-0812">Transmembrane</keyword>
<evidence type="ECO:0000256" key="2">
    <source>
        <dbReference type="ARBA" id="ARBA00005236"/>
    </source>
</evidence>
<feature type="transmembrane region" description="Helical" evidence="7">
    <location>
        <begin position="331"/>
        <end position="349"/>
    </location>
</feature>
<dbReference type="Pfam" id="PF02687">
    <property type="entry name" value="FtsX"/>
    <property type="match status" value="1"/>
</dbReference>
<evidence type="ECO:0000256" key="3">
    <source>
        <dbReference type="ARBA" id="ARBA00022475"/>
    </source>
</evidence>
<evidence type="ECO:0000256" key="7">
    <source>
        <dbReference type="SAM" id="Phobius"/>
    </source>
</evidence>
<feature type="transmembrane region" description="Helical" evidence="7">
    <location>
        <begin position="20"/>
        <end position="39"/>
    </location>
</feature>
<sequence>MTLEHRLAMRNLLRNRRRSALTALIIVATVALMTVFQGLSDGGHRAMIDVGVRMGLGHLIVSQRGYADNPGLDRLIGKGEALSGQLQAALPMASHVVPRLRLNAMAQAGGNTVAVTASGVVPRLESQVSGIADRKAILTGEPLAQDDAGAQGGKLPPIVIGSRLARSLAVGLGDRLTLTVKPATGSDFARAAFRVAGIFHTGMVELDAFWVELPLAEAQRLARTGDEVSEIALYLHDESALDAAAAALRQVLRDQPLQVRRWSEAAPELYSAVMLDAAGMYLLMVIVFIVVAAGILNTIVMSVMKRAREFSVMLALGAQPALVTRVVLREALYLAAFSVALGLAIGYSAHLHFATEGLNFREIFGTSLEAGGVLLPDRFYSSLQPDKLLFGAGFVFLLTVVVTVYPAIKAGRLSPLQASQHG</sequence>
<gene>
    <name evidence="10" type="ORF">P3W85_18010</name>
</gene>
<dbReference type="Proteomes" id="UP001216674">
    <property type="component" value="Unassembled WGS sequence"/>
</dbReference>
<feature type="transmembrane region" description="Helical" evidence="7">
    <location>
        <begin position="388"/>
        <end position="408"/>
    </location>
</feature>
<keyword evidence="11" id="KW-1185">Reference proteome</keyword>
<evidence type="ECO:0000256" key="6">
    <source>
        <dbReference type="ARBA" id="ARBA00023136"/>
    </source>
</evidence>
<dbReference type="PANTHER" id="PTHR30489:SF0">
    <property type="entry name" value="LIPOPROTEIN-RELEASING SYSTEM TRANSMEMBRANE PROTEIN LOLE"/>
    <property type="match status" value="1"/>
</dbReference>
<name>A0ABT6ARF4_9BURK</name>
<organism evidence="10 11">
    <name type="scientific">Cupriavidus basilensis</name>
    <dbReference type="NCBI Taxonomy" id="68895"/>
    <lineage>
        <taxon>Bacteria</taxon>
        <taxon>Pseudomonadati</taxon>
        <taxon>Pseudomonadota</taxon>
        <taxon>Betaproteobacteria</taxon>
        <taxon>Burkholderiales</taxon>
        <taxon>Burkholderiaceae</taxon>
        <taxon>Cupriavidus</taxon>
    </lineage>
</organism>
<reference evidence="10 11" key="1">
    <citation type="submission" date="2023-03" db="EMBL/GenBank/DDBJ databases">
        <title>Draft assemblies of triclosan tolerant bacteria isolated from returned activated sludge.</title>
        <authorList>
            <person name="Van Hamelsveld S."/>
        </authorList>
    </citation>
    <scope>NUCLEOTIDE SEQUENCE [LARGE SCALE GENOMIC DNA]</scope>
    <source>
        <strain evidence="10 11">GW210010_S58</strain>
    </source>
</reference>
<dbReference type="PANTHER" id="PTHR30489">
    <property type="entry name" value="LIPOPROTEIN-RELEASING SYSTEM TRANSMEMBRANE PROTEIN LOLE"/>
    <property type="match status" value="1"/>
</dbReference>
<comment type="similarity">
    <text evidence="2">Belongs to the ABC-4 integral membrane protein family. LolC/E subfamily.</text>
</comment>
<dbReference type="Pfam" id="PF12704">
    <property type="entry name" value="MacB_PCD"/>
    <property type="match status" value="1"/>
</dbReference>